<comment type="cofactor">
    <cofactor evidence="1">
        <name>Mn(2+)</name>
        <dbReference type="ChEBI" id="CHEBI:29035"/>
    </cofactor>
</comment>
<dbReference type="GO" id="GO:0004674">
    <property type="term" value="F:protein serine/threonine kinase activity"/>
    <property type="evidence" value="ECO:0007669"/>
    <property type="project" value="UniProtKB-KW"/>
</dbReference>
<reference evidence="28" key="2">
    <citation type="submission" date="2014-03" db="EMBL/GenBank/DDBJ databases">
        <authorList>
            <person name="Genoscope - CEA"/>
        </authorList>
    </citation>
    <scope>NUCLEOTIDE SEQUENCE</scope>
</reference>
<evidence type="ECO:0000256" key="26">
    <source>
        <dbReference type="SAM" id="MobiDB-lite"/>
    </source>
</evidence>
<dbReference type="STRING" id="8022.A0A060WK00"/>
<feature type="compositionally biased region" description="Basic and acidic residues" evidence="26">
    <location>
        <begin position="685"/>
        <end position="698"/>
    </location>
</feature>
<keyword evidence="12" id="KW-0479">Metal-binding</keyword>
<evidence type="ECO:0000256" key="14">
    <source>
        <dbReference type="ARBA" id="ARBA00022776"/>
    </source>
</evidence>
<dbReference type="GO" id="GO:0005524">
    <property type="term" value="F:ATP binding"/>
    <property type="evidence" value="ECO:0007669"/>
    <property type="project" value="UniProtKB-UniRule"/>
</dbReference>
<comment type="catalytic activity">
    <reaction evidence="20">
        <text>L-threonyl-[protein] + ATP = O-phospho-L-threonyl-[protein] + ADP + H(+)</text>
        <dbReference type="Rhea" id="RHEA:46608"/>
        <dbReference type="Rhea" id="RHEA-COMP:11060"/>
        <dbReference type="Rhea" id="RHEA-COMP:11605"/>
        <dbReference type="ChEBI" id="CHEBI:15378"/>
        <dbReference type="ChEBI" id="CHEBI:30013"/>
        <dbReference type="ChEBI" id="CHEBI:30616"/>
        <dbReference type="ChEBI" id="CHEBI:61977"/>
        <dbReference type="ChEBI" id="CHEBI:456216"/>
        <dbReference type="EC" id="2.7.11.1"/>
    </reaction>
</comment>
<evidence type="ECO:0000256" key="4">
    <source>
        <dbReference type="ARBA" id="ARBA00010886"/>
    </source>
</evidence>
<dbReference type="InterPro" id="IPR008271">
    <property type="entry name" value="Ser/Thr_kinase_AS"/>
</dbReference>
<evidence type="ECO:0000256" key="9">
    <source>
        <dbReference type="ARBA" id="ARBA00022553"/>
    </source>
</evidence>
<feature type="region of interest" description="Disordered" evidence="26">
    <location>
        <begin position="368"/>
        <end position="429"/>
    </location>
</feature>
<accession>A0A060WK00</accession>
<dbReference type="Gene3D" id="1.10.510.10">
    <property type="entry name" value="Transferase(Phosphotransferase) domain 1"/>
    <property type="match status" value="1"/>
</dbReference>
<keyword evidence="14" id="KW-0498">Mitosis</keyword>
<evidence type="ECO:0000256" key="12">
    <source>
        <dbReference type="ARBA" id="ARBA00022723"/>
    </source>
</evidence>
<dbReference type="Gene3D" id="3.30.200.20">
    <property type="entry name" value="Phosphorylase Kinase, domain 1"/>
    <property type="match status" value="1"/>
</dbReference>
<evidence type="ECO:0000256" key="5">
    <source>
        <dbReference type="ARBA" id="ARBA00012513"/>
    </source>
</evidence>
<feature type="region of interest" description="Disordered" evidence="26">
    <location>
        <begin position="637"/>
        <end position="700"/>
    </location>
</feature>
<evidence type="ECO:0000256" key="8">
    <source>
        <dbReference type="ARBA" id="ARBA00022527"/>
    </source>
</evidence>
<dbReference type="FunFam" id="3.30.200.20:FF:000247">
    <property type="entry name" value="serine/threonine-protein kinase Nek4 isoform X1"/>
    <property type="match status" value="1"/>
</dbReference>
<evidence type="ECO:0000259" key="27">
    <source>
        <dbReference type="PROSITE" id="PS50011"/>
    </source>
</evidence>
<comment type="catalytic activity">
    <reaction evidence="21">
        <text>L-seryl-[protein] + ATP = O-phospho-L-seryl-[protein] + ADP + H(+)</text>
        <dbReference type="Rhea" id="RHEA:17989"/>
        <dbReference type="Rhea" id="RHEA-COMP:9863"/>
        <dbReference type="Rhea" id="RHEA-COMP:11604"/>
        <dbReference type="ChEBI" id="CHEBI:15378"/>
        <dbReference type="ChEBI" id="CHEBI:29999"/>
        <dbReference type="ChEBI" id="CHEBI:30616"/>
        <dbReference type="ChEBI" id="CHEBI:83421"/>
        <dbReference type="ChEBI" id="CHEBI:456216"/>
        <dbReference type="EC" id="2.7.11.1"/>
    </reaction>
</comment>
<evidence type="ECO:0000256" key="11">
    <source>
        <dbReference type="ARBA" id="ARBA00022679"/>
    </source>
</evidence>
<dbReference type="InterPro" id="IPR017441">
    <property type="entry name" value="Protein_kinase_ATP_BS"/>
</dbReference>
<keyword evidence="10" id="KW-0132">Cell division</keyword>
<evidence type="ECO:0000256" key="20">
    <source>
        <dbReference type="ARBA" id="ARBA00047899"/>
    </source>
</evidence>
<evidence type="ECO:0000256" key="2">
    <source>
        <dbReference type="ARBA" id="ARBA00004138"/>
    </source>
</evidence>
<evidence type="ECO:0000256" key="23">
    <source>
        <dbReference type="ARBA" id="ARBA00080102"/>
    </source>
</evidence>
<dbReference type="PANTHER" id="PTHR44899">
    <property type="entry name" value="CAMK FAMILY PROTEIN KINASE"/>
    <property type="match status" value="1"/>
</dbReference>
<dbReference type="PANTHER" id="PTHR44899:SF7">
    <property type="entry name" value="NIMA-RELATED KINASE"/>
    <property type="match status" value="1"/>
</dbReference>
<gene>
    <name evidence="28" type="ORF">GSONMT00006107001</name>
</gene>
<dbReference type="InterPro" id="IPR000719">
    <property type="entry name" value="Prot_kinase_dom"/>
</dbReference>
<keyword evidence="15" id="KW-0418">Kinase</keyword>
<evidence type="ECO:0000256" key="24">
    <source>
        <dbReference type="ARBA" id="ARBA00082679"/>
    </source>
</evidence>
<evidence type="ECO:0000256" key="7">
    <source>
        <dbReference type="ARBA" id="ARBA00022490"/>
    </source>
</evidence>
<feature type="compositionally biased region" description="Polar residues" evidence="26">
    <location>
        <begin position="287"/>
        <end position="297"/>
    </location>
</feature>
<dbReference type="FunFam" id="1.10.510.10:FF:000219">
    <property type="entry name" value="Putative serine/threonine-protein kinase Nek4"/>
    <property type="match status" value="1"/>
</dbReference>
<evidence type="ECO:0000256" key="19">
    <source>
        <dbReference type="ARBA" id="ARBA00023306"/>
    </source>
</evidence>
<protein>
    <recommendedName>
        <fullName evidence="22">Serine/threonine-protein kinase Nek4</fullName>
        <ecNumber evidence="5">2.7.11.1</ecNumber>
    </recommendedName>
    <alternativeName>
        <fullName evidence="24">Never in mitosis A-related kinase 4</fullName>
    </alternativeName>
    <alternativeName>
        <fullName evidence="23">Serine/threonine-protein kinase 2</fullName>
    </alternativeName>
</protein>
<dbReference type="EC" id="2.7.11.1" evidence="5"/>
<dbReference type="PROSITE" id="PS00108">
    <property type="entry name" value="PROTEIN_KINASE_ST"/>
    <property type="match status" value="1"/>
</dbReference>
<organism evidence="28 29">
    <name type="scientific">Oncorhynchus mykiss</name>
    <name type="common">Rainbow trout</name>
    <name type="synonym">Salmo gairdneri</name>
    <dbReference type="NCBI Taxonomy" id="8022"/>
    <lineage>
        <taxon>Eukaryota</taxon>
        <taxon>Metazoa</taxon>
        <taxon>Chordata</taxon>
        <taxon>Craniata</taxon>
        <taxon>Vertebrata</taxon>
        <taxon>Euteleostomi</taxon>
        <taxon>Actinopterygii</taxon>
        <taxon>Neopterygii</taxon>
        <taxon>Teleostei</taxon>
        <taxon>Protacanthopterygii</taxon>
        <taxon>Salmoniformes</taxon>
        <taxon>Salmonidae</taxon>
        <taxon>Salmoninae</taxon>
        <taxon>Oncorhynchus</taxon>
    </lineage>
</organism>
<keyword evidence="13 25" id="KW-0547">Nucleotide-binding</keyword>
<dbReference type="SUPFAM" id="SSF56112">
    <property type="entry name" value="Protein kinase-like (PK-like)"/>
    <property type="match status" value="1"/>
</dbReference>
<dbReference type="PROSITE" id="PS00107">
    <property type="entry name" value="PROTEIN_KINASE_ATP"/>
    <property type="match status" value="1"/>
</dbReference>
<dbReference type="CDD" id="cd08223">
    <property type="entry name" value="STKc_Nek4"/>
    <property type="match status" value="1"/>
</dbReference>
<keyword evidence="17" id="KW-0460">Magnesium</keyword>
<evidence type="ECO:0000256" key="1">
    <source>
        <dbReference type="ARBA" id="ARBA00001936"/>
    </source>
</evidence>
<evidence type="ECO:0000256" key="25">
    <source>
        <dbReference type="PROSITE-ProRule" id="PRU10141"/>
    </source>
</evidence>
<keyword evidence="11" id="KW-0808">Transferase</keyword>
<dbReference type="PaxDb" id="8022-A0A060WK00"/>
<dbReference type="PROSITE" id="PS50011">
    <property type="entry name" value="PROTEIN_KINASE_DOM"/>
    <property type="match status" value="1"/>
</dbReference>
<sequence>MNNYMFIRVVGKGSYGEVNLVKHKTDRKQYVIKKLNLTTSSKRERRAAEQEAQLLSRLRHPNIVTYRESWEGEDCQLYIAMGFCEGGDLYHRLKQQKGELLPERQVVEWFVQIAMALQYLHEENILHRDLKTQNIFLTKTNIIKVGDLGIARVLENQNDMASTLIGTPYYMSPELFSNKPYNHKSDVWALGCCVYEMSTLKHAFNAKDMNSLVYRIVEGKLPQMPSKYDPQLGALIKGMLCKRPEDRPDVKLILRQPYIKRQITMFLEATKEKTAKSRKKAVGGSRRPNSAASVVSSQPGPERPPQCPQPDPTPEEKEINTQGRNGITQDTPPQTHLTTKSPTQNTLNTTGVSLATISKIDIDLQTQEETNAQRGDPPQTSSVEEQMGGNPDPPPSLPHPPRLLSSTTNGPVMQGAPKTRDRVRTSVEKTVNTDDKDDTMELLKDVVIESPATGHSICLENKDDTRNLLKEIPAHKHTAVVKESLVSTEKLLEPLPPVAPCHLEPLPPVPEQDTPPLCTPSSSEPSVSCQRRQRDSGRIQSDQDMWNKVAAPRPLPPPPINALVVEVKKRSRTNTDKKRATTTTSVTTISSSKNGNTPLPQERPLTARERRRLRQSQQNPSQPIVNAERRASYDVASLHNKQPESQNSTVTRSVPEMGKETNQQDRFLGRPSDEDECSSSTSSTDHSEGDCKEGKSESSDMQDLVQMMTHTLRMDGRDTVSELDGVRSTPLAEFKLNRKYRDTLMLHGKAREEQEFHFSELPTGTTSGPAKIRRAIEHLKTDVVKGLGVKLLDRVLDIMEDDDEDKRELCLRKQMGDDKYQSYALMVRQLKFFEDVSFKG</sequence>
<evidence type="ECO:0000256" key="21">
    <source>
        <dbReference type="ARBA" id="ARBA00048679"/>
    </source>
</evidence>
<evidence type="ECO:0000256" key="10">
    <source>
        <dbReference type="ARBA" id="ARBA00022618"/>
    </source>
</evidence>
<comment type="similarity">
    <text evidence="4">Belongs to the protein kinase superfamily. NEK Ser/Thr protein kinase family. NIMA subfamily.</text>
</comment>
<evidence type="ECO:0000256" key="3">
    <source>
        <dbReference type="ARBA" id="ARBA00004496"/>
    </source>
</evidence>
<feature type="region of interest" description="Disordered" evidence="26">
    <location>
        <begin position="270"/>
        <end position="348"/>
    </location>
</feature>
<dbReference type="SMART" id="SM00220">
    <property type="entry name" value="S_TKc"/>
    <property type="match status" value="1"/>
</dbReference>
<dbReference type="Pfam" id="PF00069">
    <property type="entry name" value="Pkinase"/>
    <property type="match status" value="1"/>
</dbReference>
<reference evidence="28" key="1">
    <citation type="journal article" date="2014" name="Nat. Commun.">
        <title>The rainbow trout genome provides novel insights into evolution after whole-genome duplication in vertebrates.</title>
        <authorList>
            <person name="Berthelot C."/>
            <person name="Brunet F."/>
            <person name="Chalopin D."/>
            <person name="Juanchich A."/>
            <person name="Bernard M."/>
            <person name="Noel B."/>
            <person name="Bento P."/>
            <person name="Da Silva C."/>
            <person name="Labadie K."/>
            <person name="Alberti A."/>
            <person name="Aury J.M."/>
            <person name="Louis A."/>
            <person name="Dehais P."/>
            <person name="Bardou P."/>
            <person name="Montfort J."/>
            <person name="Klopp C."/>
            <person name="Cabau C."/>
            <person name="Gaspin C."/>
            <person name="Thorgaard G.H."/>
            <person name="Boussaha M."/>
            <person name="Quillet E."/>
            <person name="Guyomard R."/>
            <person name="Galiana D."/>
            <person name="Bobe J."/>
            <person name="Volff J.N."/>
            <person name="Genet C."/>
            <person name="Wincker P."/>
            <person name="Jaillon O."/>
            <person name="Roest Crollius H."/>
            <person name="Guiguen Y."/>
        </authorList>
    </citation>
    <scope>NUCLEOTIDE SEQUENCE [LARGE SCALE GENOMIC DNA]</scope>
</reference>
<dbReference type="Proteomes" id="UP000193380">
    <property type="component" value="Unassembled WGS sequence"/>
</dbReference>
<feature type="binding site" evidence="25">
    <location>
        <position position="34"/>
    </location>
    <ligand>
        <name>ATP</name>
        <dbReference type="ChEBI" id="CHEBI:30616"/>
    </ligand>
</feature>
<keyword evidence="6" id="KW-0488">Methylation</keyword>
<dbReference type="AlphaFoldDB" id="A0A060WK00"/>
<dbReference type="EMBL" id="FR904580">
    <property type="protein sequence ID" value="CDQ67291.1"/>
    <property type="molecule type" value="Genomic_DNA"/>
</dbReference>
<proteinExistence type="inferred from homology"/>
<evidence type="ECO:0000256" key="15">
    <source>
        <dbReference type="ARBA" id="ARBA00022777"/>
    </source>
</evidence>
<evidence type="ECO:0000313" key="29">
    <source>
        <dbReference type="Proteomes" id="UP000193380"/>
    </source>
</evidence>
<name>A0A060WK00_ONCMY</name>
<feature type="compositionally biased region" description="Basic and acidic residues" evidence="26">
    <location>
        <begin position="657"/>
        <end position="672"/>
    </location>
</feature>
<dbReference type="InterPro" id="IPR011009">
    <property type="entry name" value="Kinase-like_dom_sf"/>
</dbReference>
<dbReference type="GO" id="GO:0051301">
    <property type="term" value="P:cell division"/>
    <property type="evidence" value="ECO:0007669"/>
    <property type="project" value="UniProtKB-KW"/>
</dbReference>
<evidence type="ECO:0000256" key="13">
    <source>
        <dbReference type="ARBA" id="ARBA00022741"/>
    </source>
</evidence>
<keyword evidence="9" id="KW-0597">Phosphoprotein</keyword>
<evidence type="ECO:0000256" key="18">
    <source>
        <dbReference type="ARBA" id="ARBA00023273"/>
    </source>
</evidence>
<dbReference type="GO" id="GO:0046872">
    <property type="term" value="F:metal ion binding"/>
    <property type="evidence" value="ECO:0007669"/>
    <property type="project" value="UniProtKB-KW"/>
</dbReference>
<dbReference type="GO" id="GO:0005737">
    <property type="term" value="C:cytoplasm"/>
    <property type="evidence" value="ECO:0007669"/>
    <property type="project" value="UniProtKB-SubCell"/>
</dbReference>
<feature type="region of interest" description="Disordered" evidence="26">
    <location>
        <begin position="503"/>
        <end position="604"/>
    </location>
</feature>
<evidence type="ECO:0000256" key="6">
    <source>
        <dbReference type="ARBA" id="ARBA00022481"/>
    </source>
</evidence>
<evidence type="ECO:0000256" key="16">
    <source>
        <dbReference type="ARBA" id="ARBA00022840"/>
    </source>
</evidence>
<feature type="compositionally biased region" description="Basic and acidic residues" evidence="26">
    <location>
        <begin position="418"/>
        <end position="429"/>
    </location>
</feature>
<keyword evidence="16 25" id="KW-0067">ATP-binding</keyword>
<feature type="domain" description="Protein kinase" evidence="27">
    <location>
        <begin position="4"/>
        <end position="259"/>
    </location>
</feature>
<feature type="compositionally biased region" description="Polar residues" evidence="26">
    <location>
        <begin position="368"/>
        <end position="384"/>
    </location>
</feature>
<keyword evidence="18" id="KW-0966">Cell projection</keyword>
<evidence type="ECO:0000256" key="17">
    <source>
        <dbReference type="ARBA" id="ARBA00022842"/>
    </source>
</evidence>
<feature type="compositionally biased region" description="Low complexity" evidence="26">
    <location>
        <begin position="581"/>
        <end position="593"/>
    </location>
</feature>
<keyword evidence="7" id="KW-0963">Cytoplasm</keyword>
<comment type="subcellular location">
    <subcellularLocation>
        <location evidence="2">Cell projection</location>
        <location evidence="2">Cilium</location>
    </subcellularLocation>
    <subcellularLocation>
        <location evidence="3">Cytoplasm</location>
    </subcellularLocation>
</comment>
<feature type="compositionally biased region" description="Polar residues" evidence="26">
    <location>
        <begin position="639"/>
        <end position="652"/>
    </location>
</feature>
<evidence type="ECO:0000256" key="22">
    <source>
        <dbReference type="ARBA" id="ARBA00067731"/>
    </source>
</evidence>
<feature type="compositionally biased region" description="Pro residues" evidence="26">
    <location>
        <begin position="391"/>
        <end position="401"/>
    </location>
</feature>
<keyword evidence="19" id="KW-0131">Cell cycle</keyword>
<feature type="compositionally biased region" description="Pro residues" evidence="26">
    <location>
        <begin position="301"/>
        <end position="312"/>
    </location>
</feature>
<feature type="compositionally biased region" description="Polar residues" evidence="26">
    <location>
        <begin position="519"/>
        <end position="530"/>
    </location>
</feature>
<keyword evidence="8" id="KW-0723">Serine/threonine-protein kinase</keyword>
<dbReference type="InterPro" id="IPR051131">
    <property type="entry name" value="NEK_Ser/Thr_kinase_NIMA"/>
</dbReference>
<feature type="compositionally biased region" description="Polar residues" evidence="26">
    <location>
        <begin position="320"/>
        <end position="348"/>
    </location>
</feature>
<dbReference type="GO" id="GO:0005929">
    <property type="term" value="C:cilium"/>
    <property type="evidence" value="ECO:0007669"/>
    <property type="project" value="UniProtKB-SubCell"/>
</dbReference>
<evidence type="ECO:0000313" key="28">
    <source>
        <dbReference type="EMBL" id="CDQ67291.1"/>
    </source>
</evidence>